<dbReference type="Proteomes" id="UP000683360">
    <property type="component" value="Unassembled WGS sequence"/>
</dbReference>
<feature type="compositionally biased region" description="Polar residues" evidence="1">
    <location>
        <begin position="163"/>
        <end position="201"/>
    </location>
</feature>
<comment type="caution">
    <text evidence="2">The sequence shown here is derived from an EMBL/GenBank/DDBJ whole genome shotgun (WGS) entry which is preliminary data.</text>
</comment>
<gene>
    <name evidence="2" type="ORF">MEDL_50106</name>
</gene>
<dbReference type="AlphaFoldDB" id="A0A8S3TVL6"/>
<accession>A0A8S3TVL6</accession>
<dbReference type="EMBL" id="CAJPWZ010002399">
    <property type="protein sequence ID" value="CAG2237655.1"/>
    <property type="molecule type" value="Genomic_DNA"/>
</dbReference>
<evidence type="ECO:0000256" key="1">
    <source>
        <dbReference type="SAM" id="MobiDB-lite"/>
    </source>
</evidence>
<feature type="region of interest" description="Disordered" evidence="1">
    <location>
        <begin position="65"/>
        <end position="116"/>
    </location>
</feature>
<organism evidence="2 3">
    <name type="scientific">Mytilus edulis</name>
    <name type="common">Blue mussel</name>
    <dbReference type="NCBI Taxonomy" id="6550"/>
    <lineage>
        <taxon>Eukaryota</taxon>
        <taxon>Metazoa</taxon>
        <taxon>Spiralia</taxon>
        <taxon>Lophotrochozoa</taxon>
        <taxon>Mollusca</taxon>
        <taxon>Bivalvia</taxon>
        <taxon>Autobranchia</taxon>
        <taxon>Pteriomorphia</taxon>
        <taxon>Mytilida</taxon>
        <taxon>Mytiloidea</taxon>
        <taxon>Mytilidae</taxon>
        <taxon>Mytilinae</taxon>
        <taxon>Mytilus</taxon>
    </lineage>
</organism>
<proteinExistence type="predicted"/>
<reference evidence="2" key="1">
    <citation type="submission" date="2021-03" db="EMBL/GenBank/DDBJ databases">
        <authorList>
            <person name="Bekaert M."/>
        </authorList>
    </citation>
    <scope>NUCLEOTIDE SEQUENCE</scope>
</reference>
<evidence type="ECO:0000313" key="3">
    <source>
        <dbReference type="Proteomes" id="UP000683360"/>
    </source>
</evidence>
<evidence type="ECO:0000313" key="2">
    <source>
        <dbReference type="EMBL" id="CAG2237655.1"/>
    </source>
</evidence>
<sequence>MFINSNWKNRALAHTEQQAINSNGKNRNRTSYQLARSHRTTKAITPNNKLSIRENRAFAHTEQQAINSNGNQNRAINSNGKPKPPNEQQAINSNGKNQNRASSTEQQAINSNGKKFAHTEQQAINSNGKTKLTAQPLLSIQTEKQNSLCSHRTKRENRAFISLSPNNSSGKTDQQANENQNRALAHTEQQAINSNGKPKSI</sequence>
<keyword evidence="3" id="KW-1185">Reference proteome</keyword>
<protein>
    <submittedName>
        <fullName evidence="2">Uncharacterized protein</fullName>
    </submittedName>
</protein>
<name>A0A8S3TVL6_MYTED</name>
<feature type="region of interest" description="Disordered" evidence="1">
    <location>
        <begin position="160"/>
        <end position="201"/>
    </location>
</feature>